<feature type="region of interest" description="Disordered" evidence="1">
    <location>
        <begin position="104"/>
        <end position="149"/>
    </location>
</feature>
<dbReference type="Proteomes" id="UP000068603">
    <property type="component" value="Unassembled WGS sequence"/>
</dbReference>
<evidence type="ECO:0000313" key="2">
    <source>
        <dbReference type="EMBL" id="KWA55047.1"/>
    </source>
</evidence>
<dbReference type="EMBL" id="LPHB01000072">
    <property type="protein sequence ID" value="KWA55047.1"/>
    <property type="molecule type" value="Genomic_DNA"/>
</dbReference>
<evidence type="ECO:0000256" key="1">
    <source>
        <dbReference type="SAM" id="MobiDB-lite"/>
    </source>
</evidence>
<evidence type="ECO:0000313" key="3">
    <source>
        <dbReference type="Proteomes" id="UP000068603"/>
    </source>
</evidence>
<comment type="caution">
    <text evidence="2">The sequence shown here is derived from an EMBL/GenBank/DDBJ whole genome shotgun (WGS) entry which is preliminary data.</text>
</comment>
<dbReference type="KEGG" id="bstg:WT74_19595"/>
<dbReference type="AlphaFoldDB" id="A0A125DDS8"/>
<name>A0A125DDS8_9BURK</name>
<dbReference type="RefSeq" id="WP_059566844.1">
    <property type="nucleotide sequence ID" value="NZ_CP013460.1"/>
</dbReference>
<dbReference type="STRING" id="1503054.WT74_19595"/>
<reference evidence="2 3" key="1">
    <citation type="submission" date="2015-11" db="EMBL/GenBank/DDBJ databases">
        <title>Expanding the genomic diversity of Burkholderia species for the development of highly accurate diagnostics.</title>
        <authorList>
            <person name="Sahl J."/>
            <person name="Keim P."/>
            <person name="Wagner D."/>
        </authorList>
    </citation>
    <scope>NUCLEOTIDE SEQUENCE [LARGE SCALE GENOMIC DNA]</scope>
    <source>
        <strain evidence="2 3">MSMB1960WGS</strain>
    </source>
</reference>
<proteinExistence type="predicted"/>
<sequence>MDDDVRYLLDMKSRIARIREYTRDGRRALFGSDLLQDAVVRNIELIGYTWTCLSPDYRLRLPDFPWRLIGTRAEYLKHTHDPERLRKLIWLAVRRSVPQLERAIRQQFPELDDDPAQNPAPTAARSGSRPASKRGARAAERAVPAEEQE</sequence>
<feature type="compositionally biased region" description="Basic and acidic residues" evidence="1">
    <location>
        <begin position="137"/>
        <end position="149"/>
    </location>
</feature>
<gene>
    <name evidence="2" type="ORF">WT44_27800</name>
</gene>
<accession>A0A125DDS8</accession>
<protein>
    <submittedName>
        <fullName evidence="2">Uncharacterized protein</fullName>
    </submittedName>
</protein>
<dbReference type="GeneID" id="93058010"/>
<organism evidence="2">
    <name type="scientific">Burkholderia stagnalis</name>
    <dbReference type="NCBI Taxonomy" id="1503054"/>
    <lineage>
        <taxon>Bacteria</taxon>
        <taxon>Pseudomonadati</taxon>
        <taxon>Pseudomonadota</taxon>
        <taxon>Betaproteobacteria</taxon>
        <taxon>Burkholderiales</taxon>
        <taxon>Burkholderiaceae</taxon>
        <taxon>Burkholderia</taxon>
        <taxon>Burkholderia cepacia complex</taxon>
    </lineage>
</organism>